<dbReference type="Proteomes" id="UP001234178">
    <property type="component" value="Unassembled WGS sequence"/>
</dbReference>
<proteinExistence type="predicted"/>
<gene>
    <name evidence="2" type="ORF">OUZ56_003408</name>
</gene>
<evidence type="ECO:0000256" key="1">
    <source>
        <dbReference type="SAM" id="MobiDB-lite"/>
    </source>
</evidence>
<dbReference type="SUPFAM" id="SSF53098">
    <property type="entry name" value="Ribonuclease H-like"/>
    <property type="match status" value="1"/>
</dbReference>
<accession>A0ABR0A8U9</accession>
<feature type="compositionally biased region" description="Basic and acidic residues" evidence="1">
    <location>
        <begin position="1"/>
        <end position="21"/>
    </location>
</feature>
<evidence type="ECO:0000313" key="3">
    <source>
        <dbReference type="Proteomes" id="UP001234178"/>
    </source>
</evidence>
<evidence type="ECO:0000313" key="2">
    <source>
        <dbReference type="EMBL" id="KAK4021493.1"/>
    </source>
</evidence>
<evidence type="ECO:0008006" key="4">
    <source>
        <dbReference type="Google" id="ProtNLM"/>
    </source>
</evidence>
<dbReference type="InterPro" id="IPR012337">
    <property type="entry name" value="RNaseH-like_sf"/>
</dbReference>
<feature type="region of interest" description="Disordered" evidence="1">
    <location>
        <begin position="1"/>
        <end position="40"/>
    </location>
</feature>
<sequence>MRLYLENHHKEEMEKLQDYEKTAAGNKSKKPSGMSRSSGGLFDFFNKPSNSSKPRVKNPYPQKILAYKTFKEDLTRLAGCTSFPLSKVDSSHFHALLFHANSRIADCPPSRNTLKKWVVDYSTKVKKNVIVSLRAAKNFFVTMDIWSQPGLKKIYLGIVAVFYNPKSSKIEVAALACRDFPHPHNGLRIRQLFEQIFVEYDLDVKKVIRFTTDKGANVVNALHIGVEKNQDFFKPISAISAREQGSDSSSTEAPNKLSDEKSSEPVLTQHTHHYATWCEGTINEVCDSRKNYICEKEDGQAPEAVAQILSNSQDQTSFELIKPAYPDSHTDASTGKGQCKWPCLYQRHPEKKILT</sequence>
<dbReference type="PANTHER" id="PTHR47501">
    <property type="entry name" value="TRANSPOSASE-RELATED"/>
    <property type="match status" value="1"/>
</dbReference>
<reference evidence="2 3" key="1">
    <citation type="journal article" date="2023" name="Nucleic Acids Res.">
        <title>The hologenome of Daphnia magna reveals possible DNA methylation and microbiome-mediated evolution of the host genome.</title>
        <authorList>
            <person name="Chaturvedi A."/>
            <person name="Li X."/>
            <person name="Dhandapani V."/>
            <person name="Marshall H."/>
            <person name="Kissane S."/>
            <person name="Cuenca-Cambronero M."/>
            <person name="Asole G."/>
            <person name="Calvet F."/>
            <person name="Ruiz-Romero M."/>
            <person name="Marangio P."/>
            <person name="Guigo R."/>
            <person name="Rago D."/>
            <person name="Mirbahai L."/>
            <person name="Eastwood N."/>
            <person name="Colbourne J.K."/>
            <person name="Zhou J."/>
            <person name="Mallon E."/>
            <person name="Orsini L."/>
        </authorList>
    </citation>
    <scope>NUCLEOTIDE SEQUENCE [LARGE SCALE GENOMIC DNA]</scope>
    <source>
        <strain evidence="2">LRV0_1</strain>
    </source>
</reference>
<organism evidence="2 3">
    <name type="scientific">Daphnia magna</name>
    <dbReference type="NCBI Taxonomy" id="35525"/>
    <lineage>
        <taxon>Eukaryota</taxon>
        <taxon>Metazoa</taxon>
        <taxon>Ecdysozoa</taxon>
        <taxon>Arthropoda</taxon>
        <taxon>Crustacea</taxon>
        <taxon>Branchiopoda</taxon>
        <taxon>Diplostraca</taxon>
        <taxon>Cladocera</taxon>
        <taxon>Anomopoda</taxon>
        <taxon>Daphniidae</taxon>
        <taxon>Daphnia</taxon>
    </lineage>
</organism>
<feature type="region of interest" description="Disordered" evidence="1">
    <location>
        <begin position="241"/>
        <end position="265"/>
    </location>
</feature>
<keyword evidence="3" id="KW-1185">Reference proteome</keyword>
<protein>
    <recommendedName>
        <fullName evidence="4">DUF659 domain-containing protein</fullName>
    </recommendedName>
</protein>
<name>A0ABR0A8U9_9CRUS</name>
<dbReference type="EMBL" id="JAOYFB010000036">
    <property type="protein sequence ID" value="KAK4021493.1"/>
    <property type="molecule type" value="Genomic_DNA"/>
</dbReference>
<comment type="caution">
    <text evidence="2">The sequence shown here is derived from an EMBL/GenBank/DDBJ whole genome shotgun (WGS) entry which is preliminary data.</text>
</comment>